<reference evidence="1" key="1">
    <citation type="submission" date="2020-05" db="EMBL/GenBank/DDBJ databases">
        <title>Large-scale comparative analyses of tick genomes elucidate their genetic diversity and vector capacities.</title>
        <authorList>
            <person name="Jia N."/>
            <person name="Wang J."/>
            <person name="Shi W."/>
            <person name="Du L."/>
            <person name="Sun Y."/>
            <person name="Zhan W."/>
            <person name="Jiang J."/>
            <person name="Wang Q."/>
            <person name="Zhang B."/>
            <person name="Ji P."/>
            <person name="Sakyi L.B."/>
            <person name="Cui X."/>
            <person name="Yuan T."/>
            <person name="Jiang B."/>
            <person name="Yang W."/>
            <person name="Lam T.T.-Y."/>
            <person name="Chang Q."/>
            <person name="Ding S."/>
            <person name="Wang X."/>
            <person name="Zhu J."/>
            <person name="Ruan X."/>
            <person name="Zhao L."/>
            <person name="Wei J."/>
            <person name="Que T."/>
            <person name="Du C."/>
            <person name="Cheng J."/>
            <person name="Dai P."/>
            <person name="Han X."/>
            <person name="Huang E."/>
            <person name="Gao Y."/>
            <person name="Liu J."/>
            <person name="Shao H."/>
            <person name="Ye R."/>
            <person name="Li L."/>
            <person name="Wei W."/>
            <person name="Wang X."/>
            <person name="Wang C."/>
            <person name="Yang T."/>
            <person name="Huo Q."/>
            <person name="Li W."/>
            <person name="Guo W."/>
            <person name="Chen H."/>
            <person name="Zhou L."/>
            <person name="Ni X."/>
            <person name="Tian J."/>
            <person name="Zhou Y."/>
            <person name="Sheng Y."/>
            <person name="Liu T."/>
            <person name="Pan Y."/>
            <person name="Xia L."/>
            <person name="Li J."/>
            <person name="Zhao F."/>
            <person name="Cao W."/>
        </authorList>
    </citation>
    <scope>NUCLEOTIDE SEQUENCE</scope>
    <source>
        <strain evidence="1">Dsil-2018</strain>
    </source>
</reference>
<evidence type="ECO:0000313" key="2">
    <source>
        <dbReference type="Proteomes" id="UP000821865"/>
    </source>
</evidence>
<dbReference type="EMBL" id="CM023471">
    <property type="protein sequence ID" value="KAH7965070.1"/>
    <property type="molecule type" value="Genomic_DNA"/>
</dbReference>
<name>A0ACB8DAQ3_DERSI</name>
<evidence type="ECO:0000313" key="1">
    <source>
        <dbReference type="EMBL" id="KAH7965070.1"/>
    </source>
</evidence>
<sequence>MLGSSNPALLTFSGGTRPKCVYCMGVERWCTEYKPTIQMCLECMQEGHRSDVCPNPKNISRGCGLENPPPQGHECEVRHVQGGGARDASVPEQTDCRQTREDDSPVSIAGAVGTEHQESTGALVRVDGGGGPLPTHESRAKSNTPSRYFKGFAAVEFATA</sequence>
<protein>
    <submittedName>
        <fullName evidence="1">Uncharacterized protein</fullName>
    </submittedName>
</protein>
<proteinExistence type="predicted"/>
<dbReference type="Proteomes" id="UP000821865">
    <property type="component" value="Chromosome 2"/>
</dbReference>
<keyword evidence="2" id="KW-1185">Reference proteome</keyword>
<comment type="caution">
    <text evidence="1">The sequence shown here is derived from an EMBL/GenBank/DDBJ whole genome shotgun (WGS) entry which is preliminary data.</text>
</comment>
<accession>A0ACB8DAQ3</accession>
<gene>
    <name evidence="1" type="ORF">HPB49_003283</name>
</gene>
<organism evidence="1 2">
    <name type="scientific">Dermacentor silvarum</name>
    <name type="common">Tick</name>
    <dbReference type="NCBI Taxonomy" id="543639"/>
    <lineage>
        <taxon>Eukaryota</taxon>
        <taxon>Metazoa</taxon>
        <taxon>Ecdysozoa</taxon>
        <taxon>Arthropoda</taxon>
        <taxon>Chelicerata</taxon>
        <taxon>Arachnida</taxon>
        <taxon>Acari</taxon>
        <taxon>Parasitiformes</taxon>
        <taxon>Ixodida</taxon>
        <taxon>Ixodoidea</taxon>
        <taxon>Ixodidae</taxon>
        <taxon>Rhipicephalinae</taxon>
        <taxon>Dermacentor</taxon>
    </lineage>
</organism>